<dbReference type="GO" id="GO:0033528">
    <property type="term" value="P:S-methylmethionine cycle"/>
    <property type="evidence" value="ECO:0007669"/>
    <property type="project" value="TreeGrafter"/>
</dbReference>
<accession>A0A9N9ZYK9</accession>
<dbReference type="InterPro" id="IPR003726">
    <property type="entry name" value="HCY_dom"/>
</dbReference>
<dbReference type="Proteomes" id="UP001152759">
    <property type="component" value="Chromosome 1"/>
</dbReference>
<dbReference type="NCBIfam" id="NF007020">
    <property type="entry name" value="PRK09485.1"/>
    <property type="match status" value="1"/>
</dbReference>
<keyword evidence="2 6" id="KW-0808">Transferase</keyword>
<evidence type="ECO:0000256" key="2">
    <source>
        <dbReference type="ARBA" id="ARBA00022679"/>
    </source>
</evidence>
<dbReference type="EMBL" id="OU963862">
    <property type="protein sequence ID" value="CAH0380583.1"/>
    <property type="molecule type" value="Genomic_DNA"/>
</dbReference>
<keyword evidence="4 6" id="KW-0862">Zinc</keyword>
<dbReference type="PROSITE" id="PS50970">
    <property type="entry name" value="HCY"/>
    <property type="match status" value="1"/>
</dbReference>
<reference evidence="8" key="1">
    <citation type="submission" date="2021-12" db="EMBL/GenBank/DDBJ databases">
        <authorList>
            <person name="King R."/>
        </authorList>
    </citation>
    <scope>NUCLEOTIDE SEQUENCE</scope>
</reference>
<sequence>MVVTLLDGGVSTQLANHVDISTVEKGDPLWCARFLVTDKQAVINTHRDYVRAGSDIIETNSYQASIPGFMKYLNLSFEESVALLQESVNLAKQAIEEEKKVNPTIGNVLVAGSCGSYGAFLHDGSEYRGDFMDRVSLEEITSFHEQRMKALVDANVDLLAIETIPTQAEAEILTELLKKFPGIKAWIAFSVKDESHLSCGDDFVKAATSVWSKNPEQLIAVGVNCLNPNFVSPLVSPIVKQIPIIAYPNKGELWDGVNKKWVGQDGENVRPLIDYVSDWLDLGVSYIGGCCRTSASDIADFRQLIDSRIKGSK</sequence>
<keyword evidence="3 6" id="KW-0479">Metal-binding</keyword>
<dbReference type="PANTHER" id="PTHR46015">
    <property type="entry name" value="ZGC:172121"/>
    <property type="match status" value="1"/>
</dbReference>
<evidence type="ECO:0000256" key="5">
    <source>
        <dbReference type="ARBA" id="ARBA00034478"/>
    </source>
</evidence>
<dbReference type="PIRSF" id="PIRSF037505">
    <property type="entry name" value="Betaine_HMT"/>
    <property type="match status" value="1"/>
</dbReference>
<comment type="pathway">
    <text evidence="5">Amino-acid biosynthesis; L-methionine biosynthesis via de novo pathway.</text>
</comment>
<dbReference type="AlphaFoldDB" id="A0A9N9ZYK9"/>
<dbReference type="GO" id="GO:0008898">
    <property type="term" value="F:S-adenosylmethionine-homocysteine S-methyltransferase activity"/>
    <property type="evidence" value="ECO:0007669"/>
    <property type="project" value="TreeGrafter"/>
</dbReference>
<dbReference type="PANTHER" id="PTHR46015:SF1">
    <property type="entry name" value="HOMOCYSTEINE S-METHYLTRANSFERASE-LIKE ISOFORM 1"/>
    <property type="match status" value="1"/>
</dbReference>
<comment type="cofactor">
    <cofactor evidence="6">
        <name>Zn(2+)</name>
        <dbReference type="ChEBI" id="CHEBI:29105"/>
    </cofactor>
</comment>
<feature type="binding site" evidence="6">
    <location>
        <position position="291"/>
    </location>
    <ligand>
        <name>Zn(2+)</name>
        <dbReference type="ChEBI" id="CHEBI:29105"/>
    </ligand>
</feature>
<dbReference type="InterPro" id="IPR051486">
    <property type="entry name" value="Hcy_S-methyltransferase"/>
</dbReference>
<dbReference type="InterPro" id="IPR017226">
    <property type="entry name" value="BHMT-like"/>
</dbReference>
<feature type="binding site" evidence="6">
    <location>
        <position position="225"/>
    </location>
    <ligand>
        <name>Zn(2+)</name>
        <dbReference type="ChEBI" id="CHEBI:29105"/>
    </ligand>
</feature>
<keyword evidence="1 6" id="KW-0489">Methyltransferase</keyword>
<protein>
    <recommendedName>
        <fullName evidence="7">Hcy-binding domain-containing protein</fullName>
    </recommendedName>
</protein>
<evidence type="ECO:0000256" key="4">
    <source>
        <dbReference type="ARBA" id="ARBA00022833"/>
    </source>
</evidence>
<dbReference type="GO" id="GO:0008270">
    <property type="term" value="F:zinc ion binding"/>
    <property type="evidence" value="ECO:0007669"/>
    <property type="project" value="InterPro"/>
</dbReference>
<dbReference type="Pfam" id="PF02574">
    <property type="entry name" value="S-methyl_trans"/>
    <property type="match status" value="1"/>
</dbReference>
<evidence type="ECO:0000256" key="3">
    <source>
        <dbReference type="ARBA" id="ARBA00022723"/>
    </source>
</evidence>
<dbReference type="GO" id="GO:0009086">
    <property type="term" value="P:methionine biosynthetic process"/>
    <property type="evidence" value="ECO:0007669"/>
    <property type="project" value="InterPro"/>
</dbReference>
<dbReference type="GO" id="GO:0032259">
    <property type="term" value="P:methylation"/>
    <property type="evidence" value="ECO:0007669"/>
    <property type="project" value="UniProtKB-KW"/>
</dbReference>
<name>A0A9N9ZYK9_BEMTA</name>
<dbReference type="SUPFAM" id="SSF82282">
    <property type="entry name" value="Homocysteine S-methyltransferase"/>
    <property type="match status" value="1"/>
</dbReference>
<keyword evidence="9" id="KW-1185">Reference proteome</keyword>
<dbReference type="Gene3D" id="3.20.20.330">
    <property type="entry name" value="Homocysteine-binding-like domain"/>
    <property type="match status" value="1"/>
</dbReference>
<dbReference type="KEGG" id="btab:109035244"/>
<dbReference type="FunFam" id="3.20.20.330:FF:000002">
    <property type="entry name" value="Homocysteine S-methyltransferase"/>
    <property type="match status" value="1"/>
</dbReference>
<feature type="domain" description="Hcy-binding" evidence="7">
    <location>
        <begin position="1"/>
        <end position="305"/>
    </location>
</feature>
<dbReference type="InterPro" id="IPR036589">
    <property type="entry name" value="HCY_dom_sf"/>
</dbReference>
<evidence type="ECO:0000313" key="9">
    <source>
        <dbReference type="Proteomes" id="UP001152759"/>
    </source>
</evidence>
<evidence type="ECO:0000313" key="8">
    <source>
        <dbReference type="EMBL" id="CAH0380583.1"/>
    </source>
</evidence>
<gene>
    <name evidence="8" type="ORF">BEMITA_LOCUS318</name>
</gene>
<feature type="binding site" evidence="6">
    <location>
        <position position="290"/>
    </location>
    <ligand>
        <name>Zn(2+)</name>
        <dbReference type="ChEBI" id="CHEBI:29105"/>
    </ligand>
</feature>
<evidence type="ECO:0000256" key="6">
    <source>
        <dbReference type="PROSITE-ProRule" id="PRU00333"/>
    </source>
</evidence>
<evidence type="ECO:0000256" key="1">
    <source>
        <dbReference type="ARBA" id="ARBA00022603"/>
    </source>
</evidence>
<proteinExistence type="predicted"/>
<evidence type="ECO:0000259" key="7">
    <source>
        <dbReference type="PROSITE" id="PS50970"/>
    </source>
</evidence>
<organism evidence="8 9">
    <name type="scientific">Bemisia tabaci</name>
    <name type="common">Sweetpotato whitefly</name>
    <name type="synonym">Aleurodes tabaci</name>
    <dbReference type="NCBI Taxonomy" id="7038"/>
    <lineage>
        <taxon>Eukaryota</taxon>
        <taxon>Metazoa</taxon>
        <taxon>Ecdysozoa</taxon>
        <taxon>Arthropoda</taxon>
        <taxon>Hexapoda</taxon>
        <taxon>Insecta</taxon>
        <taxon>Pterygota</taxon>
        <taxon>Neoptera</taxon>
        <taxon>Paraneoptera</taxon>
        <taxon>Hemiptera</taxon>
        <taxon>Sternorrhyncha</taxon>
        <taxon>Aleyrodoidea</taxon>
        <taxon>Aleyrodidae</taxon>
        <taxon>Aleyrodinae</taxon>
        <taxon>Bemisia</taxon>
    </lineage>
</organism>